<dbReference type="Gene3D" id="2.40.160.60">
    <property type="entry name" value="Outer membrane protein transport protein (OMPP1/FadL/TodX)"/>
    <property type="match status" value="1"/>
</dbReference>
<keyword evidence="6" id="KW-0472">Membrane</keyword>
<dbReference type="SUPFAM" id="SSF56935">
    <property type="entry name" value="Porins"/>
    <property type="match status" value="1"/>
</dbReference>
<dbReference type="GO" id="GO:0009279">
    <property type="term" value="C:cell outer membrane"/>
    <property type="evidence" value="ECO:0007669"/>
    <property type="project" value="UniProtKB-SubCell"/>
</dbReference>
<protein>
    <recommendedName>
        <fullName evidence="11">Aromatic hydrocarbon degradation protein</fullName>
    </recommendedName>
</protein>
<keyword evidence="10" id="KW-1185">Reference proteome</keyword>
<evidence type="ECO:0000313" key="10">
    <source>
        <dbReference type="Proteomes" id="UP000315995"/>
    </source>
</evidence>
<sequence length="414" mass="44531">MKSSKCFSAALLAAGLIAVPGTALGAGFQNTGHSATATAMGYTGAANPNEPNASYYNPASMGFRDGFRIYLGDTIILPSTTYTPADGGAEISTEAQTFPPPNAHIAYNNIADTGLSFGTGLTFSYGLGIAWPDEWIGRTNIKSQDLQTANINPNLAYKIPGVDLSVSAGAQLVFGSVEMRQSILLRDDQFAEAHLAGEGFGVGAAAGLMYKPTEELTIGFNYRSRVSLNFDDGKIHFEGEENTPLNSTFRDNPGTAEMNLPDLFALGVGYQLDKLFLTFDFNYTTWSTYDELVLEIDTGGDEQALDALTIENNWEDAMAFRLGAQYEVTDNLPVRLGFAYDMTPIPDETVNASLPGNDRLVGSLGLGYTWNGVRTDVAYSIVQALEREIENERAPNGTYSTTANLFAINVGYGF</sequence>
<evidence type="ECO:0008006" key="11">
    <source>
        <dbReference type="Google" id="ProtNLM"/>
    </source>
</evidence>
<feature type="signal peptide" evidence="8">
    <location>
        <begin position="1"/>
        <end position="25"/>
    </location>
</feature>
<dbReference type="RefSeq" id="WP_141196271.1">
    <property type="nucleotide sequence ID" value="NZ_CP041186.1"/>
</dbReference>
<evidence type="ECO:0000256" key="1">
    <source>
        <dbReference type="ARBA" id="ARBA00004571"/>
    </source>
</evidence>
<comment type="similarity">
    <text evidence="2">Belongs to the OmpP1/FadL family.</text>
</comment>
<keyword evidence="5 8" id="KW-0732">Signal</keyword>
<dbReference type="OrthoDB" id="9922at2"/>
<evidence type="ECO:0000256" key="3">
    <source>
        <dbReference type="ARBA" id="ARBA00022452"/>
    </source>
</evidence>
<keyword evidence="4" id="KW-0812">Transmembrane</keyword>
<evidence type="ECO:0000256" key="6">
    <source>
        <dbReference type="ARBA" id="ARBA00023136"/>
    </source>
</evidence>
<dbReference type="Proteomes" id="UP000315995">
    <property type="component" value="Chromosome"/>
</dbReference>
<feature type="chain" id="PRO_5030106117" description="Aromatic hydrocarbon degradation protein" evidence="8">
    <location>
        <begin position="26"/>
        <end position="414"/>
    </location>
</feature>
<evidence type="ECO:0000256" key="2">
    <source>
        <dbReference type="ARBA" id="ARBA00008163"/>
    </source>
</evidence>
<dbReference type="Pfam" id="PF03349">
    <property type="entry name" value="Toluene_X"/>
    <property type="match status" value="1"/>
</dbReference>
<dbReference type="EMBL" id="CP041186">
    <property type="protein sequence ID" value="QDG49774.1"/>
    <property type="molecule type" value="Genomic_DNA"/>
</dbReference>
<accession>A0A5B8XZ70</accession>
<dbReference type="PANTHER" id="PTHR35093">
    <property type="entry name" value="OUTER MEMBRANE PROTEIN NMB0088-RELATED"/>
    <property type="match status" value="1"/>
</dbReference>
<proteinExistence type="inferred from homology"/>
<evidence type="ECO:0000313" key="9">
    <source>
        <dbReference type="EMBL" id="QDG49774.1"/>
    </source>
</evidence>
<evidence type="ECO:0000256" key="5">
    <source>
        <dbReference type="ARBA" id="ARBA00022729"/>
    </source>
</evidence>
<accession>A0A4Y6PNB5</accession>
<evidence type="ECO:0000256" key="7">
    <source>
        <dbReference type="ARBA" id="ARBA00023237"/>
    </source>
</evidence>
<gene>
    <name evidence="9" type="ORF">FIV42_03180</name>
</gene>
<evidence type="ECO:0000256" key="8">
    <source>
        <dbReference type="SAM" id="SignalP"/>
    </source>
</evidence>
<dbReference type="GO" id="GO:0015483">
    <property type="term" value="F:long-chain fatty acid transporting porin activity"/>
    <property type="evidence" value="ECO:0007669"/>
    <property type="project" value="TreeGrafter"/>
</dbReference>
<dbReference type="PANTHER" id="PTHR35093:SF8">
    <property type="entry name" value="OUTER MEMBRANE PROTEIN NMB0088-RELATED"/>
    <property type="match status" value="1"/>
</dbReference>
<dbReference type="AlphaFoldDB" id="A0A4Y6PNB5"/>
<comment type="subcellular location">
    <subcellularLocation>
        <location evidence="1">Cell outer membrane</location>
        <topology evidence="1">Multi-pass membrane protein</topology>
    </subcellularLocation>
</comment>
<reference evidence="9 10" key="1">
    <citation type="submission" date="2019-06" db="EMBL/GenBank/DDBJ databases">
        <title>Persicimonas caeni gen. nov., sp. nov., a predatory bacterium isolated from solar saltern.</title>
        <authorList>
            <person name="Wang S."/>
        </authorList>
    </citation>
    <scope>NUCLEOTIDE SEQUENCE [LARGE SCALE GENOMIC DNA]</scope>
    <source>
        <strain evidence="9 10">YN101</strain>
    </source>
</reference>
<name>A0A4Y6PNB5_PERCE</name>
<keyword evidence="3" id="KW-1134">Transmembrane beta strand</keyword>
<evidence type="ECO:0000256" key="4">
    <source>
        <dbReference type="ARBA" id="ARBA00022692"/>
    </source>
</evidence>
<organism evidence="9 10">
    <name type="scientific">Persicimonas caeni</name>
    <dbReference type="NCBI Taxonomy" id="2292766"/>
    <lineage>
        <taxon>Bacteria</taxon>
        <taxon>Deltaproteobacteria</taxon>
        <taxon>Bradymonadales</taxon>
        <taxon>Bradymonadaceae</taxon>
        <taxon>Persicimonas</taxon>
    </lineage>
</organism>
<keyword evidence="7" id="KW-0998">Cell outer membrane</keyword>
<dbReference type="InterPro" id="IPR005017">
    <property type="entry name" value="OMPP1/FadL/TodX"/>
</dbReference>